<keyword evidence="2" id="KW-1185">Reference proteome</keyword>
<dbReference type="EMBL" id="GL833503">
    <property type="protein sequence ID" value="EGB02469.1"/>
    <property type="molecule type" value="Genomic_DNA"/>
</dbReference>
<accession>F0YQZ0</accession>
<sequence>MDVDDDAGASTPPTPTSVRELLEAHEVPEAVVTRVENALSEYLEDAALATAEDVDAFVVDELLTPATAGKLRRAFSAAGADLGERPSTASDRLSEFLVETASASAAITARFVGFGCE</sequence>
<organism evidence="2">
    <name type="scientific">Aureococcus anophagefferens</name>
    <name type="common">Harmful bloom alga</name>
    <dbReference type="NCBI Taxonomy" id="44056"/>
    <lineage>
        <taxon>Eukaryota</taxon>
        <taxon>Sar</taxon>
        <taxon>Stramenopiles</taxon>
        <taxon>Ochrophyta</taxon>
        <taxon>Pelagophyceae</taxon>
        <taxon>Pelagomonadales</taxon>
        <taxon>Pelagomonadaceae</taxon>
        <taxon>Aureococcus</taxon>
    </lineage>
</organism>
<name>F0YQZ0_AURAN</name>
<proteinExistence type="predicted"/>
<protein>
    <submittedName>
        <fullName evidence="1">Expressed protein</fullName>
    </submittedName>
</protein>
<evidence type="ECO:0000313" key="1">
    <source>
        <dbReference type="EMBL" id="EGB02469.1"/>
    </source>
</evidence>
<evidence type="ECO:0000313" key="2">
    <source>
        <dbReference type="Proteomes" id="UP000002729"/>
    </source>
</evidence>
<dbReference type="KEGG" id="aaf:AURANDRAFT_68852"/>
<dbReference type="RefSeq" id="XP_009042831.1">
    <property type="nucleotide sequence ID" value="XM_009044583.1"/>
</dbReference>
<dbReference type="InParanoid" id="F0YQZ0"/>
<reference evidence="1 2" key="1">
    <citation type="journal article" date="2011" name="Proc. Natl. Acad. Sci. U.S.A.">
        <title>Niche of harmful alga Aureococcus anophagefferens revealed through ecogenomics.</title>
        <authorList>
            <person name="Gobler C.J."/>
            <person name="Berry D.L."/>
            <person name="Dyhrman S.T."/>
            <person name="Wilhelm S.W."/>
            <person name="Salamov A."/>
            <person name="Lobanov A.V."/>
            <person name="Zhang Y."/>
            <person name="Collier J.L."/>
            <person name="Wurch L.L."/>
            <person name="Kustka A.B."/>
            <person name="Dill B.D."/>
            <person name="Shah M."/>
            <person name="VerBerkmoes N.C."/>
            <person name="Kuo A."/>
            <person name="Terry A."/>
            <person name="Pangilinan J."/>
            <person name="Lindquist E.A."/>
            <person name="Lucas S."/>
            <person name="Paulsen I.T."/>
            <person name="Hattenrath-Lehmann T.K."/>
            <person name="Talmage S.C."/>
            <person name="Walker E.A."/>
            <person name="Koch F."/>
            <person name="Burson A.M."/>
            <person name="Marcoval M.A."/>
            <person name="Tang Y.Z."/>
            <person name="Lecleir G.R."/>
            <person name="Coyne K.J."/>
            <person name="Berg G.M."/>
            <person name="Bertrand E.M."/>
            <person name="Saito M.A."/>
            <person name="Gladyshev V.N."/>
            <person name="Grigoriev I.V."/>
        </authorList>
    </citation>
    <scope>NUCLEOTIDE SEQUENCE [LARGE SCALE GENOMIC DNA]</scope>
    <source>
        <strain evidence="2">CCMP 1984</strain>
    </source>
</reference>
<dbReference type="GeneID" id="20227068"/>
<gene>
    <name evidence="1" type="ORF">AURANDRAFT_68852</name>
</gene>
<dbReference type="AlphaFoldDB" id="F0YQZ0"/>
<dbReference type="Proteomes" id="UP000002729">
    <property type="component" value="Unassembled WGS sequence"/>
</dbReference>